<dbReference type="CDD" id="cd07010">
    <property type="entry name" value="cupin_PMI_type_I_N_bac"/>
    <property type="match status" value="1"/>
</dbReference>
<proteinExistence type="predicted"/>
<dbReference type="GO" id="GO:0046872">
    <property type="term" value="F:metal ion binding"/>
    <property type="evidence" value="ECO:0007669"/>
    <property type="project" value="UniProtKB-KW"/>
</dbReference>
<gene>
    <name evidence="3" type="ORF">C1I92_01890</name>
</gene>
<dbReference type="InterPro" id="IPR051804">
    <property type="entry name" value="Carb_Metab_Reg_Kinase/Isom"/>
</dbReference>
<name>A0A2W2CD78_9ACTN</name>
<dbReference type="InterPro" id="IPR011051">
    <property type="entry name" value="RmlC_Cupin_sf"/>
</dbReference>
<dbReference type="AlphaFoldDB" id="A0A2W2CD78"/>
<dbReference type="SUPFAM" id="SSF51182">
    <property type="entry name" value="RmlC-like cupins"/>
    <property type="match status" value="1"/>
</dbReference>
<accession>A0A2W2CD78</accession>
<dbReference type="EMBL" id="POTW01000003">
    <property type="protein sequence ID" value="PZF86267.1"/>
    <property type="molecule type" value="Genomic_DNA"/>
</dbReference>
<reference evidence="3 4" key="1">
    <citation type="submission" date="2018-01" db="EMBL/GenBank/DDBJ databases">
        <title>Draft genome sequence of Jiangella sp. GTF31.</title>
        <authorList>
            <person name="Sahin N."/>
            <person name="Ay H."/>
            <person name="Saygin H."/>
        </authorList>
    </citation>
    <scope>NUCLEOTIDE SEQUENCE [LARGE SCALE GENOMIC DNA]</scope>
    <source>
        <strain evidence="3 4">GTF31</strain>
    </source>
</reference>
<keyword evidence="2" id="KW-0862">Zinc</keyword>
<comment type="caution">
    <text evidence="3">The sequence shown here is derived from an EMBL/GenBank/DDBJ whole genome shotgun (WGS) entry which is preliminary data.</text>
</comment>
<dbReference type="PANTHER" id="PTHR42742">
    <property type="entry name" value="TRANSCRIPTIONAL REPRESSOR MPRA"/>
    <property type="match status" value="1"/>
</dbReference>
<evidence type="ECO:0000313" key="3">
    <source>
        <dbReference type="EMBL" id="PZF86267.1"/>
    </source>
</evidence>
<organism evidence="3 4">
    <name type="scientific">Jiangella anatolica</name>
    <dbReference type="NCBI Taxonomy" id="2670374"/>
    <lineage>
        <taxon>Bacteria</taxon>
        <taxon>Bacillati</taxon>
        <taxon>Actinomycetota</taxon>
        <taxon>Actinomycetes</taxon>
        <taxon>Jiangellales</taxon>
        <taxon>Jiangellaceae</taxon>
        <taxon>Jiangella</taxon>
    </lineage>
</organism>
<sequence>MDLVPLDANLPPGLLYRGGAKIAAFRGLDHHADDRPQDWIASTVAASGGTSAGLTMLAPGRSLADEIAADPAGWLGAEHVERAGADPKLLVKLLDAGQRLPVHVHPDDAFARDVIGRPCGKTEAWFMLEPGTVHVGFSRPVEAAELAAWVEAQDVEAMLGALNQVKVPAGATVVVPAGLPHVIGEGAFLVELQQASDVSIFMEWQEFAAGDPGVGHLGLGFDAALRAVDRDAWDAPRLDGLITQPGGDDTGVRNVLSPAADPFFRLQRVVAEAGRPCRLEAGYSVLVVLSGTAELSSASGESAQVRAGDTAVVAHRAGALTVDGDVTLLRCRPPRP</sequence>
<dbReference type="Gene3D" id="2.60.120.10">
    <property type="entry name" value="Jelly Rolls"/>
    <property type="match status" value="1"/>
</dbReference>
<dbReference type="Proteomes" id="UP000248764">
    <property type="component" value="Unassembled WGS sequence"/>
</dbReference>
<dbReference type="RefSeq" id="WP_111252959.1">
    <property type="nucleotide sequence ID" value="NZ_POTW01000003.1"/>
</dbReference>
<dbReference type="PANTHER" id="PTHR42742:SF3">
    <property type="entry name" value="FRUCTOKINASE"/>
    <property type="match status" value="1"/>
</dbReference>
<keyword evidence="1" id="KW-0479">Metal-binding</keyword>
<evidence type="ECO:0000313" key="4">
    <source>
        <dbReference type="Proteomes" id="UP000248764"/>
    </source>
</evidence>
<evidence type="ECO:0000256" key="2">
    <source>
        <dbReference type="ARBA" id="ARBA00022833"/>
    </source>
</evidence>
<evidence type="ECO:0000256" key="1">
    <source>
        <dbReference type="ARBA" id="ARBA00022723"/>
    </source>
</evidence>
<evidence type="ECO:0008006" key="5">
    <source>
        <dbReference type="Google" id="ProtNLM"/>
    </source>
</evidence>
<protein>
    <recommendedName>
        <fullName evidence="5">Mannose-6-phosphate isomerase</fullName>
    </recommendedName>
</protein>
<keyword evidence="4" id="KW-1185">Reference proteome</keyword>
<dbReference type="InterPro" id="IPR014710">
    <property type="entry name" value="RmlC-like_jellyroll"/>
</dbReference>